<gene>
    <name evidence="3" type="ORF">Lsha_1781</name>
</gene>
<proteinExistence type="predicted"/>
<sequence>MQSGSQILLSIDKGIDVIHSQIQTIDQQNNTQSQKLVALQTMQAERYKRMAKIRLDNVLSGELSLGLDRVSQRVDEILKERVKAIHMLQEQIKSTKVQMNDHHQQRAQLHALTIQATERLDTAEAATQNRLKGEPAYLAQLEKAETAARVAKHADDKMQQAQSAREQKGKPYENEQLFMYLWQRSYGTSQYKANPFIRFLDKWVARLCDFDKARPNYAMLLEIPKRLSEHAQRLLSAADLAFAELIALEKKAAEEDGIPELKKSMQQAQEKLDQCDHQIEDAEKHLQALEMEQSAFSSGDDAPFKEAIKILSSTFEQEPVQVLQDYARATTTTEDDLLVQEMDATKVTTQQIQQSVTDNKRVQQRYLERMRELQDIRNRFKQQHFDSIHSEFINSEGLAMQLNQFLQGMISASILWSTIQREQRYRKIEANPGFGSGGFEQRQGTWHFPFPRNWGGGTSRGNGGGSSDGGFTTGGGF</sequence>
<keyword evidence="1" id="KW-0175">Coiled coil</keyword>
<comment type="caution">
    <text evidence="3">The sequence shown here is derived from an EMBL/GenBank/DDBJ whole genome shotgun (WGS) entry which is preliminary data.</text>
</comment>
<protein>
    <recommendedName>
        <fullName evidence="5">Chromosome partition protein Smc</fullName>
    </recommendedName>
</protein>
<dbReference type="AlphaFoldDB" id="A0A0W0YTJ8"/>
<dbReference type="STRING" id="1122169.Lsha_1781"/>
<name>A0A0W0YTJ8_9GAMM</name>
<dbReference type="Proteomes" id="UP000054600">
    <property type="component" value="Unassembled WGS sequence"/>
</dbReference>
<evidence type="ECO:0000313" key="4">
    <source>
        <dbReference type="Proteomes" id="UP000054600"/>
    </source>
</evidence>
<dbReference type="EMBL" id="LNYW01000046">
    <property type="protein sequence ID" value="KTD60031.1"/>
    <property type="molecule type" value="Genomic_DNA"/>
</dbReference>
<feature type="region of interest" description="Disordered" evidence="2">
    <location>
        <begin position="455"/>
        <end position="477"/>
    </location>
</feature>
<evidence type="ECO:0008006" key="5">
    <source>
        <dbReference type="Google" id="ProtNLM"/>
    </source>
</evidence>
<evidence type="ECO:0000256" key="2">
    <source>
        <dbReference type="SAM" id="MobiDB-lite"/>
    </source>
</evidence>
<dbReference type="PATRIC" id="fig|1122169.6.peg.2044"/>
<feature type="coiled-coil region" evidence="1">
    <location>
        <begin position="251"/>
        <end position="292"/>
    </location>
</feature>
<evidence type="ECO:0000256" key="1">
    <source>
        <dbReference type="SAM" id="Coils"/>
    </source>
</evidence>
<evidence type="ECO:0000313" key="3">
    <source>
        <dbReference type="EMBL" id="KTD60031.1"/>
    </source>
</evidence>
<keyword evidence="4" id="KW-1185">Reference proteome</keyword>
<reference evidence="3 4" key="1">
    <citation type="submission" date="2015-11" db="EMBL/GenBank/DDBJ databases">
        <title>Genomic analysis of 38 Legionella species identifies large and diverse effector repertoires.</title>
        <authorList>
            <person name="Burstein D."/>
            <person name="Amaro F."/>
            <person name="Zusman T."/>
            <person name="Lifshitz Z."/>
            <person name="Cohen O."/>
            <person name="Gilbert J.A."/>
            <person name="Pupko T."/>
            <person name="Shuman H.A."/>
            <person name="Segal G."/>
        </authorList>
    </citation>
    <scope>NUCLEOTIDE SEQUENCE [LARGE SCALE GENOMIC DNA]</scope>
    <source>
        <strain evidence="3 4">ATCC 49655</strain>
    </source>
</reference>
<dbReference type="OrthoDB" id="274366at2"/>
<dbReference type="eggNOG" id="COG1196">
    <property type="taxonomic scope" value="Bacteria"/>
</dbReference>
<organism evidence="3 4">
    <name type="scientific">Legionella shakespearei DSM 23087</name>
    <dbReference type="NCBI Taxonomy" id="1122169"/>
    <lineage>
        <taxon>Bacteria</taxon>
        <taxon>Pseudomonadati</taxon>
        <taxon>Pseudomonadota</taxon>
        <taxon>Gammaproteobacteria</taxon>
        <taxon>Legionellales</taxon>
        <taxon>Legionellaceae</taxon>
        <taxon>Legionella</taxon>
    </lineage>
</organism>
<dbReference type="RefSeq" id="WP_018576042.1">
    <property type="nucleotide sequence ID" value="NZ_KB892382.1"/>
</dbReference>
<accession>A0A0W0YTJ8</accession>